<keyword evidence="2" id="KW-0539">Nucleus</keyword>
<evidence type="ECO:0000313" key="5">
    <source>
        <dbReference type="EMBL" id="NWI17359.1"/>
    </source>
</evidence>
<dbReference type="EMBL" id="VWPX01014013">
    <property type="protein sequence ID" value="NWI17359.1"/>
    <property type="molecule type" value="Genomic_DNA"/>
</dbReference>
<dbReference type="Pfam" id="PF02961">
    <property type="entry name" value="SAM_BAF"/>
    <property type="match status" value="1"/>
</dbReference>
<comment type="subcellular location">
    <subcellularLocation>
        <location evidence="1">Nucleus</location>
    </subcellularLocation>
</comment>
<dbReference type="PANTHER" id="PTHR47507:SF4">
    <property type="entry name" value="BARRIER-TO-AUTOINTEGRATION FACTOR-LIKE PROTEIN"/>
    <property type="match status" value="1"/>
</dbReference>
<evidence type="ECO:0000313" key="6">
    <source>
        <dbReference type="Proteomes" id="UP000545332"/>
    </source>
</evidence>
<dbReference type="GO" id="GO:0051276">
    <property type="term" value="P:chromosome organization"/>
    <property type="evidence" value="ECO:0007669"/>
    <property type="project" value="TreeGrafter"/>
</dbReference>
<dbReference type="InterPro" id="IPR004122">
    <property type="entry name" value="BAF_prot"/>
</dbReference>
<keyword evidence="6" id="KW-1185">Reference proteome</keyword>
<accession>A0A7K4KLU7</accession>
<name>A0A7K4KLU7_9AVES</name>
<dbReference type="PANTHER" id="PTHR47507">
    <property type="entry name" value="BARRIER TO AUTOINTEGRATION FACTOR 2"/>
    <property type="match status" value="1"/>
</dbReference>
<protein>
    <recommendedName>
        <fullName evidence="3">Barrier-to-autointegration factor-like protein</fullName>
    </recommendedName>
    <alternativeName>
        <fullName evidence="4">Barrier-to-autointegration factor 2</fullName>
    </alternativeName>
</protein>
<dbReference type="Proteomes" id="UP000545332">
    <property type="component" value="Unassembled WGS sequence"/>
</dbReference>
<gene>
    <name evidence="5" type="primary">Banf2</name>
    <name evidence="5" type="ORF">CRYSOU_R14902</name>
</gene>
<evidence type="ECO:0000256" key="1">
    <source>
        <dbReference type="ARBA" id="ARBA00004123"/>
    </source>
</evidence>
<organism evidence="5 6">
    <name type="scientific">Crypturellus soui</name>
    <dbReference type="NCBI Taxonomy" id="458187"/>
    <lineage>
        <taxon>Eukaryota</taxon>
        <taxon>Metazoa</taxon>
        <taxon>Chordata</taxon>
        <taxon>Craniata</taxon>
        <taxon>Vertebrata</taxon>
        <taxon>Euteleostomi</taxon>
        <taxon>Archelosauria</taxon>
        <taxon>Archosauria</taxon>
        <taxon>Dinosauria</taxon>
        <taxon>Saurischia</taxon>
        <taxon>Theropoda</taxon>
        <taxon>Coelurosauria</taxon>
        <taxon>Aves</taxon>
        <taxon>Palaeognathae</taxon>
        <taxon>Tinamiformes</taxon>
        <taxon>Tinamidae</taxon>
        <taxon>Crypturellus</taxon>
    </lineage>
</organism>
<dbReference type="InterPro" id="IPR051387">
    <property type="entry name" value="BAF"/>
</dbReference>
<dbReference type="AlphaFoldDB" id="A0A7K4KLU7"/>
<dbReference type="GO" id="GO:0000793">
    <property type="term" value="C:condensed chromosome"/>
    <property type="evidence" value="ECO:0007669"/>
    <property type="project" value="TreeGrafter"/>
</dbReference>
<reference evidence="5 6" key="1">
    <citation type="submission" date="2019-09" db="EMBL/GenBank/DDBJ databases">
        <title>Bird 10,000 Genomes (B10K) Project - Family phase.</title>
        <authorList>
            <person name="Zhang G."/>
        </authorList>
    </citation>
    <scope>NUCLEOTIDE SEQUENCE [LARGE SCALE GENOMIC DNA]</scope>
    <source>
        <strain evidence="5">B10K-MSB-42743</strain>
        <tissue evidence="5">Heart</tissue>
    </source>
</reference>
<feature type="non-terminal residue" evidence="5">
    <location>
        <position position="1"/>
    </location>
</feature>
<dbReference type="FunFam" id="1.10.150.40:FF:000002">
    <property type="entry name" value="Barrier to autointegration factor 2"/>
    <property type="match status" value="1"/>
</dbReference>
<dbReference type="GO" id="GO:0005634">
    <property type="term" value="C:nucleus"/>
    <property type="evidence" value="ECO:0007669"/>
    <property type="project" value="UniProtKB-SubCell"/>
</dbReference>
<dbReference type="SUPFAM" id="SSF47798">
    <property type="entry name" value="Barrier-to-autointegration factor, BAF"/>
    <property type="match status" value="1"/>
</dbReference>
<dbReference type="SMART" id="SM01023">
    <property type="entry name" value="BAF"/>
    <property type="match status" value="1"/>
</dbReference>
<dbReference type="OrthoDB" id="9997163at2759"/>
<feature type="non-terminal residue" evidence="5">
    <location>
        <position position="90"/>
    </location>
</feature>
<dbReference type="InterPro" id="IPR036617">
    <property type="entry name" value="BAF_sf"/>
</dbReference>
<dbReference type="Gene3D" id="1.10.150.40">
    <property type="entry name" value="Barrier-to-autointegration factor, BAF"/>
    <property type="match status" value="1"/>
</dbReference>
<evidence type="ECO:0000256" key="4">
    <source>
        <dbReference type="ARBA" id="ARBA00079764"/>
    </source>
</evidence>
<comment type="caution">
    <text evidence="5">The sequence shown here is derived from an EMBL/GenBank/DDBJ whole genome shotgun (WGS) entry which is preliminary data.</text>
</comment>
<sequence>MTTRSQKFKDFVSEPMGNKTVTEVDGIDEELGAKLTADGFDKAYILLGQFLLLKKDAPVFQQWLEEAFGASSKQAVQCAACLAEWCSTVL</sequence>
<dbReference type="GO" id="GO:0003677">
    <property type="term" value="F:DNA binding"/>
    <property type="evidence" value="ECO:0007669"/>
    <property type="project" value="InterPro"/>
</dbReference>
<evidence type="ECO:0000256" key="3">
    <source>
        <dbReference type="ARBA" id="ARBA00074730"/>
    </source>
</evidence>
<proteinExistence type="predicted"/>
<evidence type="ECO:0000256" key="2">
    <source>
        <dbReference type="ARBA" id="ARBA00023242"/>
    </source>
</evidence>